<dbReference type="EMBL" id="JACPNR010000007">
    <property type="protein sequence ID" value="MBI2678366.1"/>
    <property type="molecule type" value="Genomic_DNA"/>
</dbReference>
<organism evidence="1 2">
    <name type="scientific">Candidatus Korobacter versatilis</name>
    <dbReference type="NCBI Taxonomy" id="658062"/>
    <lineage>
        <taxon>Bacteria</taxon>
        <taxon>Pseudomonadati</taxon>
        <taxon>Acidobacteriota</taxon>
        <taxon>Terriglobia</taxon>
        <taxon>Terriglobales</taxon>
        <taxon>Candidatus Korobacteraceae</taxon>
        <taxon>Candidatus Korobacter</taxon>
    </lineage>
</organism>
<gene>
    <name evidence="1" type="ORF">HYX28_06260</name>
</gene>
<proteinExistence type="predicted"/>
<comment type="caution">
    <text evidence="1">The sequence shown here is derived from an EMBL/GenBank/DDBJ whole genome shotgun (WGS) entry which is preliminary data.</text>
</comment>
<evidence type="ECO:0008006" key="3">
    <source>
        <dbReference type="Google" id="ProtNLM"/>
    </source>
</evidence>
<dbReference type="InterPro" id="IPR023393">
    <property type="entry name" value="START-like_dom_sf"/>
</dbReference>
<sequence>MRTYTFITEHWVPAALDDVFAFFADPQNLPRLSPPDLDIKLGKVALAAPGFVPPEYQQRRQQFAGAGSAVEVRFHPPEFGIPMAHTAHITEFVWGHAFRDRTSHWPLLRWDHKHEFAALERNGVRGTLVRDLVRYALGPGWFGVLLHRLFVRRAIVDMFAYRQRALEKIVGAGALIGHGFTPVEKTA</sequence>
<evidence type="ECO:0000313" key="1">
    <source>
        <dbReference type="EMBL" id="MBI2678366.1"/>
    </source>
</evidence>
<evidence type="ECO:0000313" key="2">
    <source>
        <dbReference type="Proteomes" id="UP000779809"/>
    </source>
</evidence>
<accession>A0A932A7X9</accession>
<dbReference type="Proteomes" id="UP000779809">
    <property type="component" value="Unassembled WGS sequence"/>
</dbReference>
<dbReference type="SUPFAM" id="SSF55961">
    <property type="entry name" value="Bet v1-like"/>
    <property type="match status" value="1"/>
</dbReference>
<protein>
    <recommendedName>
        <fullName evidence="3">SRPBCC family protein</fullName>
    </recommendedName>
</protein>
<reference evidence="1" key="1">
    <citation type="submission" date="2020-07" db="EMBL/GenBank/DDBJ databases">
        <title>Huge and variable diversity of episymbiotic CPR bacteria and DPANN archaea in groundwater ecosystems.</title>
        <authorList>
            <person name="He C.Y."/>
            <person name="Keren R."/>
            <person name="Whittaker M."/>
            <person name="Farag I.F."/>
            <person name="Doudna J."/>
            <person name="Cate J.H.D."/>
            <person name="Banfield J.F."/>
        </authorList>
    </citation>
    <scope>NUCLEOTIDE SEQUENCE</scope>
    <source>
        <strain evidence="1">NC_groundwater_580_Pr5_B-0.1um_64_19</strain>
    </source>
</reference>
<dbReference type="AlphaFoldDB" id="A0A932A7X9"/>
<name>A0A932A7X9_9BACT</name>
<dbReference type="Gene3D" id="3.30.530.20">
    <property type="match status" value="1"/>
</dbReference>